<evidence type="ECO:0000313" key="2">
    <source>
        <dbReference type="Proteomes" id="UP000029004"/>
    </source>
</evidence>
<dbReference type="Proteomes" id="UP000029004">
    <property type="component" value="Unassembled WGS sequence"/>
</dbReference>
<evidence type="ECO:0000313" key="1">
    <source>
        <dbReference type="EMBL" id="KFI97809.1"/>
    </source>
</evidence>
<dbReference type="EMBL" id="JGZP01000011">
    <property type="protein sequence ID" value="KFI97809.1"/>
    <property type="molecule type" value="Genomic_DNA"/>
</dbReference>
<keyword evidence="2" id="KW-1185">Reference proteome</keyword>
<name>A0A087DQK9_9BIFI</name>
<accession>A0A087DQK9</accession>
<organism evidence="1 2">
    <name type="scientific">Bifidobacterium stellenboschense</name>
    <dbReference type="NCBI Taxonomy" id="762211"/>
    <lineage>
        <taxon>Bacteria</taxon>
        <taxon>Bacillati</taxon>
        <taxon>Actinomycetota</taxon>
        <taxon>Actinomycetes</taxon>
        <taxon>Bifidobacteriales</taxon>
        <taxon>Bifidobacteriaceae</taxon>
        <taxon>Bifidobacterium</taxon>
    </lineage>
</organism>
<sequence>MRIDITADGVEPLVLTATRTGDRGNIWLVQDGLDGWYGTPKPNESATSVPQRDGGYWPSRLTSASRTLTVKGAAAGLSAVETAHLRDRVCALACLPLTVTVHDAAGARSVTGFLADDPEPSMFATEHAFRFTLVISCPDPFKYGRPVVWRQYKAGLIHVANAGNAPSWPLLRSTGATSFDITFQGRRVSWKGAAAPLELDFTDMIPSQGTVSHDDAFQIPPGAWDLTVAQAGSPDISMTVSPAWR</sequence>
<gene>
    <name evidence="1" type="ORF">BSTEL_0620</name>
</gene>
<dbReference type="STRING" id="762211.BSTEL_0620"/>
<dbReference type="RefSeq" id="WP_034527571.1">
    <property type="nucleotide sequence ID" value="NZ_JGZP01000011.1"/>
</dbReference>
<comment type="caution">
    <text evidence="1">The sequence shown here is derived from an EMBL/GenBank/DDBJ whole genome shotgun (WGS) entry which is preliminary data.</text>
</comment>
<dbReference type="eggNOG" id="ENOG5031K4I">
    <property type="taxonomic scope" value="Bacteria"/>
</dbReference>
<proteinExistence type="predicted"/>
<reference evidence="1 2" key="1">
    <citation type="submission" date="2014-03" db="EMBL/GenBank/DDBJ databases">
        <title>Genomics of Bifidobacteria.</title>
        <authorList>
            <person name="Ventura M."/>
            <person name="Milani C."/>
            <person name="Lugli G.A."/>
        </authorList>
    </citation>
    <scope>NUCLEOTIDE SEQUENCE [LARGE SCALE GENOMIC DNA]</scope>
    <source>
        <strain evidence="1 2">DSM 23968</strain>
    </source>
</reference>
<dbReference type="AlphaFoldDB" id="A0A087DQK9"/>
<protein>
    <submittedName>
        <fullName evidence="1">Uncharacterized protein</fullName>
    </submittedName>
</protein>
<dbReference type="OrthoDB" id="3233170at2"/>